<gene>
    <name evidence="9" type="ORF">NAES01612_LOCUS10548</name>
</gene>
<dbReference type="Gene3D" id="1.25.40.10">
    <property type="entry name" value="Tetratricopeptide repeat domain"/>
    <property type="match status" value="1"/>
</dbReference>
<evidence type="ECO:0000256" key="5">
    <source>
        <dbReference type="ARBA" id="ARBA00022737"/>
    </source>
</evidence>
<dbReference type="GO" id="GO:0005778">
    <property type="term" value="C:peroxisomal membrane"/>
    <property type="evidence" value="ECO:0007669"/>
    <property type="project" value="TreeGrafter"/>
</dbReference>
<keyword evidence="4" id="KW-0963">Cytoplasm</keyword>
<evidence type="ECO:0000256" key="6">
    <source>
        <dbReference type="ARBA" id="ARBA00022803"/>
    </source>
</evidence>
<dbReference type="SUPFAM" id="SSF48452">
    <property type="entry name" value="TPR-like"/>
    <property type="match status" value="1"/>
</dbReference>
<comment type="subcellular location">
    <subcellularLocation>
        <location evidence="2">Cytoplasm</location>
    </subcellularLocation>
    <subcellularLocation>
        <location evidence="1">Peroxisome</location>
    </subcellularLocation>
</comment>
<feature type="repeat" description="TPR" evidence="8">
    <location>
        <begin position="355"/>
        <end position="388"/>
    </location>
</feature>
<evidence type="ECO:0000256" key="3">
    <source>
        <dbReference type="ARBA" id="ARBA00005348"/>
    </source>
</evidence>
<dbReference type="Pfam" id="PF00515">
    <property type="entry name" value="TPR_1"/>
    <property type="match status" value="1"/>
</dbReference>
<proteinExistence type="inferred from homology"/>
<evidence type="ECO:0000256" key="7">
    <source>
        <dbReference type="ARBA" id="ARBA00023140"/>
    </source>
</evidence>
<reference evidence="9" key="1">
    <citation type="submission" date="2021-01" db="EMBL/GenBank/DDBJ databases">
        <authorList>
            <person name="Corre E."/>
            <person name="Pelletier E."/>
            <person name="Niang G."/>
            <person name="Scheremetjew M."/>
            <person name="Finn R."/>
            <person name="Kale V."/>
            <person name="Holt S."/>
            <person name="Cochrane G."/>
            <person name="Meng A."/>
            <person name="Brown T."/>
            <person name="Cohen L."/>
        </authorList>
    </citation>
    <scope>NUCLEOTIDE SEQUENCE</scope>
    <source>
        <strain evidence="9">SoJaBio B1-5/56/2</strain>
    </source>
</reference>
<dbReference type="Pfam" id="PF13181">
    <property type="entry name" value="TPR_8"/>
    <property type="match status" value="1"/>
</dbReference>
<dbReference type="PANTHER" id="PTHR10130">
    <property type="entry name" value="PEROXISOMAL TARGETING SIGNAL 1 RECEPTOR PEX5"/>
    <property type="match status" value="1"/>
</dbReference>
<dbReference type="GO" id="GO:0005052">
    <property type="term" value="F:peroxisome matrix targeting signal-1 binding"/>
    <property type="evidence" value="ECO:0007669"/>
    <property type="project" value="TreeGrafter"/>
</dbReference>
<evidence type="ECO:0000256" key="8">
    <source>
        <dbReference type="PROSITE-ProRule" id="PRU00339"/>
    </source>
</evidence>
<dbReference type="InterPro" id="IPR019734">
    <property type="entry name" value="TPR_rpt"/>
</dbReference>
<evidence type="ECO:0000256" key="1">
    <source>
        <dbReference type="ARBA" id="ARBA00004275"/>
    </source>
</evidence>
<dbReference type="EMBL" id="HBKR01015955">
    <property type="protein sequence ID" value="CAE2303737.1"/>
    <property type="molecule type" value="Transcribed_RNA"/>
</dbReference>
<keyword evidence="5" id="KW-0677">Repeat</keyword>
<evidence type="ECO:0000256" key="2">
    <source>
        <dbReference type="ARBA" id="ARBA00004496"/>
    </source>
</evidence>
<evidence type="ECO:0000313" key="9">
    <source>
        <dbReference type="EMBL" id="CAE2303737.1"/>
    </source>
</evidence>
<dbReference type="InterPro" id="IPR024111">
    <property type="entry name" value="PEX5/PEX5L"/>
</dbReference>
<dbReference type="GO" id="GO:0005829">
    <property type="term" value="C:cytosol"/>
    <property type="evidence" value="ECO:0007669"/>
    <property type="project" value="TreeGrafter"/>
</dbReference>
<evidence type="ECO:0008006" key="10">
    <source>
        <dbReference type="Google" id="ProtNLM"/>
    </source>
</evidence>
<evidence type="ECO:0000256" key="4">
    <source>
        <dbReference type="ARBA" id="ARBA00022490"/>
    </source>
</evidence>
<feature type="repeat" description="TPR" evidence="8">
    <location>
        <begin position="284"/>
        <end position="317"/>
    </location>
</feature>
<keyword evidence="7" id="KW-0576">Peroxisome</keyword>
<dbReference type="SMART" id="SM00028">
    <property type="entry name" value="TPR"/>
    <property type="match status" value="5"/>
</dbReference>
<dbReference type="PROSITE" id="PS50005">
    <property type="entry name" value="TPR"/>
    <property type="match status" value="2"/>
</dbReference>
<name>A0A7S4NQM2_9EUKA</name>
<dbReference type="AlphaFoldDB" id="A0A7S4NQM2"/>
<sequence length="425" mass="47372">MDTLNDLVGTCDASSSSQNALVGMAQRMNQMDQMIQEGHGIQELGGPSVVPNQMVPVAHAPPMDGLQAPFENLSIEDAQKELETLDGLWGDGDVESTDYSEWFNSLAATYGSGPMGAPALRYNFSENNPFIEKGVRDGLSEMGIGLFHEGRLDEAIWALEAFIQTHPEAPREVMSDMWRWLGTANAENDNDSNAILCLRESTSAHPENIEALMDMGVCCTNELAQNEALTCLREWLKLHGNPEVRGIWEKGEASRMQAGSVFVSNHKQVVEMYEEASRVEQHDSDIFSVLGVLYNLSRQYDMAEAAFSRALELDPTNYSLWNKLGATQANSPSCDGSKRALKAYRKALELKPTYTRAWVNMGISYSNIGLYDLAAKYYLKSLSLNPGANHVWSYLRIALDCLKRPDLAAQVKHHDLNLFRRDFEF</sequence>
<dbReference type="PANTHER" id="PTHR10130:SF0">
    <property type="entry name" value="GH08708P"/>
    <property type="match status" value="1"/>
</dbReference>
<comment type="similarity">
    <text evidence="3">Belongs to the peroxisomal targeting signal receptor family.</text>
</comment>
<protein>
    <recommendedName>
        <fullName evidence="10">Peroxin-5</fullName>
    </recommendedName>
</protein>
<dbReference type="InterPro" id="IPR011990">
    <property type="entry name" value="TPR-like_helical_dom_sf"/>
</dbReference>
<keyword evidence="6 8" id="KW-0802">TPR repeat</keyword>
<organism evidence="9">
    <name type="scientific">Paramoeba aestuarina</name>
    <dbReference type="NCBI Taxonomy" id="180227"/>
    <lineage>
        <taxon>Eukaryota</taxon>
        <taxon>Amoebozoa</taxon>
        <taxon>Discosea</taxon>
        <taxon>Flabellinia</taxon>
        <taxon>Dactylopodida</taxon>
        <taxon>Paramoebidae</taxon>
        <taxon>Paramoeba</taxon>
    </lineage>
</organism>
<dbReference type="GO" id="GO:0016560">
    <property type="term" value="P:protein import into peroxisome matrix, docking"/>
    <property type="evidence" value="ECO:0007669"/>
    <property type="project" value="TreeGrafter"/>
</dbReference>
<accession>A0A7S4NQM2</accession>